<organism evidence="1 2">
    <name type="scientific">Dactylonectria estremocensis</name>
    <dbReference type="NCBI Taxonomy" id="1079267"/>
    <lineage>
        <taxon>Eukaryota</taxon>
        <taxon>Fungi</taxon>
        <taxon>Dikarya</taxon>
        <taxon>Ascomycota</taxon>
        <taxon>Pezizomycotina</taxon>
        <taxon>Sordariomycetes</taxon>
        <taxon>Hypocreomycetidae</taxon>
        <taxon>Hypocreales</taxon>
        <taxon>Nectriaceae</taxon>
        <taxon>Dactylonectria</taxon>
    </lineage>
</organism>
<gene>
    <name evidence="1" type="ORF">B0J13DRAFT_573757</name>
</gene>
<evidence type="ECO:0000313" key="2">
    <source>
        <dbReference type="Proteomes" id="UP000717696"/>
    </source>
</evidence>
<dbReference type="EMBL" id="JAGMUU010000043">
    <property type="protein sequence ID" value="KAH7114165.1"/>
    <property type="molecule type" value="Genomic_DNA"/>
</dbReference>
<reference evidence="1" key="1">
    <citation type="journal article" date="2021" name="Nat. Commun.">
        <title>Genetic determinants of endophytism in the Arabidopsis root mycobiome.</title>
        <authorList>
            <person name="Mesny F."/>
            <person name="Miyauchi S."/>
            <person name="Thiergart T."/>
            <person name="Pickel B."/>
            <person name="Atanasova L."/>
            <person name="Karlsson M."/>
            <person name="Huettel B."/>
            <person name="Barry K.W."/>
            <person name="Haridas S."/>
            <person name="Chen C."/>
            <person name="Bauer D."/>
            <person name="Andreopoulos W."/>
            <person name="Pangilinan J."/>
            <person name="LaButti K."/>
            <person name="Riley R."/>
            <person name="Lipzen A."/>
            <person name="Clum A."/>
            <person name="Drula E."/>
            <person name="Henrissat B."/>
            <person name="Kohler A."/>
            <person name="Grigoriev I.V."/>
            <person name="Martin F.M."/>
            <person name="Hacquard S."/>
        </authorList>
    </citation>
    <scope>NUCLEOTIDE SEQUENCE</scope>
    <source>
        <strain evidence="1">MPI-CAGE-AT-0021</strain>
    </source>
</reference>
<sequence>MWPFSEEWGYDSANHEFRGQNPSIFGSMERLIYIEPSALLQEAKQKGKETH</sequence>
<dbReference type="AlphaFoldDB" id="A0A9P9D5V6"/>
<protein>
    <submittedName>
        <fullName evidence="1">Uncharacterized protein</fullName>
    </submittedName>
</protein>
<proteinExistence type="predicted"/>
<evidence type="ECO:0000313" key="1">
    <source>
        <dbReference type="EMBL" id="KAH7114165.1"/>
    </source>
</evidence>
<dbReference type="Proteomes" id="UP000717696">
    <property type="component" value="Unassembled WGS sequence"/>
</dbReference>
<name>A0A9P9D5V6_9HYPO</name>
<comment type="caution">
    <text evidence="1">The sequence shown here is derived from an EMBL/GenBank/DDBJ whole genome shotgun (WGS) entry which is preliminary data.</text>
</comment>
<accession>A0A9P9D5V6</accession>
<keyword evidence="2" id="KW-1185">Reference proteome</keyword>